<reference evidence="4" key="1">
    <citation type="submission" date="2020-09" db="EMBL/GenBank/DDBJ databases">
        <title>Comparative genome analyses of four rice-infecting Rhizoctonia solani isolates reveal extensive enrichment of homogalacturonan modification genes.</title>
        <authorList>
            <person name="Lee D.-Y."/>
            <person name="Jeon J."/>
            <person name="Kim K.-T."/>
            <person name="Cheong K."/>
            <person name="Song H."/>
            <person name="Choi G."/>
            <person name="Ko J."/>
            <person name="Opiyo S.O."/>
            <person name="Zuo S."/>
            <person name="Madhav S."/>
            <person name="Lee Y.-H."/>
            <person name="Wang G.-L."/>
        </authorList>
    </citation>
    <scope>NUCLEOTIDE SEQUENCE</scope>
    <source>
        <strain evidence="4">AG1-IA WGL</strain>
    </source>
</reference>
<organism evidence="4 5">
    <name type="scientific">Rhizoctonia solani</name>
    <dbReference type="NCBI Taxonomy" id="456999"/>
    <lineage>
        <taxon>Eukaryota</taxon>
        <taxon>Fungi</taxon>
        <taxon>Dikarya</taxon>
        <taxon>Basidiomycota</taxon>
        <taxon>Agaricomycotina</taxon>
        <taxon>Agaricomycetes</taxon>
        <taxon>Cantharellales</taxon>
        <taxon>Ceratobasidiaceae</taxon>
        <taxon>Rhizoctonia</taxon>
    </lineage>
</organism>
<dbReference type="AlphaFoldDB" id="A0A8H7HWP9"/>
<dbReference type="GO" id="GO:0003735">
    <property type="term" value="F:structural constituent of ribosome"/>
    <property type="evidence" value="ECO:0007669"/>
    <property type="project" value="TreeGrafter"/>
</dbReference>
<dbReference type="Proteomes" id="UP000602905">
    <property type="component" value="Unassembled WGS sequence"/>
</dbReference>
<evidence type="ECO:0000313" key="4">
    <source>
        <dbReference type="EMBL" id="KAF8711655.1"/>
    </source>
</evidence>
<protein>
    <submittedName>
        <fullName evidence="4">Ribosomal protein</fullName>
    </submittedName>
</protein>
<dbReference type="InterPro" id="IPR023674">
    <property type="entry name" value="Ribosomal_uL1-like"/>
</dbReference>
<evidence type="ECO:0000256" key="2">
    <source>
        <dbReference type="ARBA" id="ARBA00022980"/>
    </source>
</evidence>
<keyword evidence="3" id="KW-0687">Ribonucleoprotein</keyword>
<dbReference type="PANTHER" id="PTHR36427">
    <property type="entry name" value="54S RIBOSOMAL PROTEIN L1, MITOCHONDRIAL"/>
    <property type="match status" value="1"/>
</dbReference>
<accession>A0A8H7HWP9</accession>
<sequence length="317" mass="34988">MSGLRCFASVSRAFLPVCGVGIQPQLRVRTFSSTPIALAKISSPGKKKRRKRVKVREINPEAMPIVEAAHVLRASDIDYPGSIHGTNHWFMSVEASRPLSAYELHIKTQFTRGQAPLRGRIALPRDPRTRGETVLVFAEGKAAQDAREAGAAYVGGEELVPKAYQGDLYSQLDRTHYSETCKIFGAKRHVFTPPVSRFSLADSSPTFCYILGLMPAAKRGTVTEDVVAAIREAKGMLEWKGDKFGYVRAAVGRIHFPVEEVENNVRTFLQTVRDAMTPEDEVFATRKKAASTILQVYLSSTQGPGIELSDVGYIPYK</sequence>
<proteinExistence type="inferred from homology"/>
<dbReference type="Gene3D" id="3.40.50.790">
    <property type="match status" value="1"/>
</dbReference>
<dbReference type="OrthoDB" id="1747252at2759"/>
<dbReference type="InterPro" id="IPR028364">
    <property type="entry name" value="Ribosomal_uL1/biogenesis"/>
</dbReference>
<dbReference type="SUPFAM" id="SSF56808">
    <property type="entry name" value="Ribosomal protein L1"/>
    <property type="match status" value="1"/>
</dbReference>
<evidence type="ECO:0000313" key="5">
    <source>
        <dbReference type="Proteomes" id="UP000602905"/>
    </source>
</evidence>
<dbReference type="EMBL" id="JACYCD010000045">
    <property type="protein sequence ID" value="KAF8711655.1"/>
    <property type="molecule type" value="Genomic_DNA"/>
</dbReference>
<comment type="caution">
    <text evidence="4">The sequence shown here is derived from an EMBL/GenBank/DDBJ whole genome shotgun (WGS) entry which is preliminary data.</text>
</comment>
<dbReference type="Pfam" id="PF00687">
    <property type="entry name" value="Ribosomal_L1"/>
    <property type="match status" value="1"/>
</dbReference>
<keyword evidence="2 4" id="KW-0689">Ribosomal protein</keyword>
<feature type="non-terminal residue" evidence="4">
    <location>
        <position position="1"/>
    </location>
</feature>
<name>A0A8H7HWP9_9AGAM</name>
<comment type="similarity">
    <text evidence="1">Belongs to the universal ribosomal protein uL1 family.</text>
</comment>
<dbReference type="InterPro" id="IPR016095">
    <property type="entry name" value="Ribosomal_uL1_3-a/b-sand"/>
</dbReference>
<evidence type="ECO:0000256" key="1">
    <source>
        <dbReference type="ARBA" id="ARBA00010531"/>
    </source>
</evidence>
<dbReference type="PANTHER" id="PTHR36427:SF3">
    <property type="entry name" value="LARGE RIBOSOMAL SUBUNIT PROTEIN UL1M"/>
    <property type="match status" value="1"/>
</dbReference>
<gene>
    <name evidence="4" type="ORF">RHS03_01432</name>
</gene>
<evidence type="ECO:0000256" key="3">
    <source>
        <dbReference type="ARBA" id="ARBA00023274"/>
    </source>
</evidence>
<dbReference type="GO" id="GO:0005762">
    <property type="term" value="C:mitochondrial large ribosomal subunit"/>
    <property type="evidence" value="ECO:0007669"/>
    <property type="project" value="TreeGrafter"/>
</dbReference>
<dbReference type="Gene3D" id="3.30.190.20">
    <property type="match status" value="1"/>
</dbReference>